<name>A0A0B7B5Z7_9EUPU</name>
<dbReference type="EMBL" id="HACG01041452">
    <property type="protein sequence ID" value="CEK88317.1"/>
    <property type="molecule type" value="Transcribed_RNA"/>
</dbReference>
<reference evidence="1" key="1">
    <citation type="submission" date="2014-12" db="EMBL/GenBank/DDBJ databases">
        <title>Insight into the proteome of Arion vulgaris.</title>
        <authorList>
            <person name="Aradska J."/>
            <person name="Bulat T."/>
            <person name="Smidak R."/>
            <person name="Sarate P."/>
            <person name="Gangsoo J."/>
            <person name="Sialana F."/>
            <person name="Bilban M."/>
            <person name="Lubec G."/>
        </authorList>
    </citation>
    <scope>NUCLEOTIDE SEQUENCE</scope>
    <source>
        <tissue evidence="1">Skin</tissue>
    </source>
</reference>
<gene>
    <name evidence="1" type="primary">ORF164615</name>
</gene>
<proteinExistence type="predicted"/>
<dbReference type="AlphaFoldDB" id="A0A0B7B5Z7"/>
<evidence type="ECO:0000313" key="1">
    <source>
        <dbReference type="EMBL" id="CEK88317.1"/>
    </source>
</evidence>
<protein>
    <submittedName>
        <fullName evidence="1">Uncharacterized protein</fullName>
    </submittedName>
</protein>
<sequence length="54" mass="6162">MLHEEQECAVTGQRLDLICNVFKKLVQCQDEPALNKTMCHLHMVALETDYNVAS</sequence>
<accession>A0A0B7B5Z7</accession>
<organism evidence="1">
    <name type="scientific">Arion vulgaris</name>
    <dbReference type="NCBI Taxonomy" id="1028688"/>
    <lineage>
        <taxon>Eukaryota</taxon>
        <taxon>Metazoa</taxon>
        <taxon>Spiralia</taxon>
        <taxon>Lophotrochozoa</taxon>
        <taxon>Mollusca</taxon>
        <taxon>Gastropoda</taxon>
        <taxon>Heterobranchia</taxon>
        <taxon>Euthyneura</taxon>
        <taxon>Panpulmonata</taxon>
        <taxon>Eupulmonata</taxon>
        <taxon>Stylommatophora</taxon>
        <taxon>Helicina</taxon>
        <taxon>Arionoidea</taxon>
        <taxon>Arionidae</taxon>
        <taxon>Arion</taxon>
    </lineage>
</organism>